<dbReference type="Proteomes" id="UP001055286">
    <property type="component" value="Unassembled WGS sequence"/>
</dbReference>
<keyword evidence="2" id="KW-1185">Reference proteome</keyword>
<name>A0AA37H9A5_9HYPH</name>
<gene>
    <name evidence="1" type="ORF">MPEAHAMD_1898</name>
</gene>
<evidence type="ECO:0000313" key="2">
    <source>
        <dbReference type="Proteomes" id="UP001055286"/>
    </source>
</evidence>
<reference evidence="1" key="2">
    <citation type="submission" date="2021-08" db="EMBL/GenBank/DDBJ databases">
        <authorList>
            <person name="Tani A."/>
            <person name="Ola A."/>
            <person name="Ogura Y."/>
            <person name="Katsura K."/>
            <person name="Hayashi T."/>
        </authorList>
    </citation>
    <scope>NUCLEOTIDE SEQUENCE</scope>
    <source>
        <strain evidence="1">JCM 32048</strain>
    </source>
</reference>
<protein>
    <submittedName>
        <fullName evidence="1">Uncharacterized protein</fullName>
    </submittedName>
</protein>
<proteinExistence type="predicted"/>
<organism evidence="1 2">
    <name type="scientific">Methylobacterium frigidaeris</name>
    <dbReference type="NCBI Taxonomy" id="2038277"/>
    <lineage>
        <taxon>Bacteria</taxon>
        <taxon>Pseudomonadati</taxon>
        <taxon>Pseudomonadota</taxon>
        <taxon>Alphaproteobacteria</taxon>
        <taxon>Hyphomicrobiales</taxon>
        <taxon>Methylobacteriaceae</taxon>
        <taxon>Methylobacterium</taxon>
    </lineage>
</organism>
<accession>A0AA37H9A5</accession>
<comment type="caution">
    <text evidence="1">The sequence shown here is derived from an EMBL/GenBank/DDBJ whole genome shotgun (WGS) entry which is preliminary data.</text>
</comment>
<dbReference type="EMBL" id="BPQJ01000007">
    <property type="protein sequence ID" value="GJD61752.1"/>
    <property type="molecule type" value="Genomic_DNA"/>
</dbReference>
<dbReference type="AlphaFoldDB" id="A0AA37H9A5"/>
<sequence length="39" mass="4088">MRFIGIFGALLSVVLVLTVGAVFTLVAAPVRAALAFRRA</sequence>
<reference evidence="1" key="1">
    <citation type="journal article" date="2016" name="Front. Microbiol.">
        <title>Genome Sequence of the Piezophilic, Mesophilic Sulfate-Reducing Bacterium Desulfovibrio indicus J2T.</title>
        <authorList>
            <person name="Cao J."/>
            <person name="Maignien L."/>
            <person name="Shao Z."/>
            <person name="Alain K."/>
            <person name="Jebbar M."/>
        </authorList>
    </citation>
    <scope>NUCLEOTIDE SEQUENCE</scope>
    <source>
        <strain evidence="1">JCM 32048</strain>
    </source>
</reference>
<evidence type="ECO:0000313" key="1">
    <source>
        <dbReference type="EMBL" id="GJD61752.1"/>
    </source>
</evidence>